<dbReference type="Proteomes" id="UP000325434">
    <property type="component" value="Unassembled WGS sequence"/>
</dbReference>
<organism evidence="1">
    <name type="scientific">Aspergillus flavus</name>
    <dbReference type="NCBI Taxonomy" id="5059"/>
    <lineage>
        <taxon>Eukaryota</taxon>
        <taxon>Fungi</taxon>
        <taxon>Dikarya</taxon>
        <taxon>Ascomycota</taxon>
        <taxon>Pezizomycotina</taxon>
        <taxon>Eurotiomycetes</taxon>
        <taxon>Eurotiomycetidae</taxon>
        <taxon>Eurotiales</taxon>
        <taxon>Aspergillaceae</taxon>
        <taxon>Aspergillus</taxon>
        <taxon>Aspergillus subgen. Circumdati</taxon>
    </lineage>
</organism>
<name>A0A5N6GKX8_ASPFL</name>
<proteinExistence type="predicted"/>
<gene>
    <name evidence="1" type="ORF">BDV35DRAFT_368746</name>
</gene>
<reference evidence="1" key="1">
    <citation type="submission" date="2019-04" db="EMBL/GenBank/DDBJ databases">
        <title>Friends and foes A comparative genomics study of 23 Aspergillus species from section Flavi.</title>
        <authorList>
            <consortium name="DOE Joint Genome Institute"/>
            <person name="Kjaerbolling I."/>
            <person name="Vesth T."/>
            <person name="Frisvad J.C."/>
            <person name="Nybo J.L."/>
            <person name="Theobald S."/>
            <person name="Kildgaard S."/>
            <person name="Isbrandt T."/>
            <person name="Kuo A."/>
            <person name="Sato A."/>
            <person name="Lyhne E.K."/>
            <person name="Kogle M.E."/>
            <person name="Wiebenga A."/>
            <person name="Kun R.S."/>
            <person name="Lubbers R.J."/>
            <person name="Makela M.R."/>
            <person name="Barry K."/>
            <person name="Chovatia M."/>
            <person name="Clum A."/>
            <person name="Daum C."/>
            <person name="Haridas S."/>
            <person name="He G."/>
            <person name="LaButti K."/>
            <person name="Lipzen A."/>
            <person name="Mondo S."/>
            <person name="Riley R."/>
            <person name="Salamov A."/>
            <person name="Simmons B.A."/>
            <person name="Magnuson J.K."/>
            <person name="Henrissat B."/>
            <person name="Mortensen U.H."/>
            <person name="Larsen T.O."/>
            <person name="Devries R.P."/>
            <person name="Grigoriev I.V."/>
            <person name="Machida M."/>
            <person name="Baker S.E."/>
            <person name="Andersen M.R."/>
        </authorList>
    </citation>
    <scope>NUCLEOTIDE SEQUENCE [LARGE SCALE GENOMIC DNA]</scope>
    <source>
        <strain evidence="1">CBS 121.62</strain>
    </source>
</reference>
<accession>A0A5N6GKX8</accession>
<protein>
    <submittedName>
        <fullName evidence="1">Uncharacterized protein</fullName>
    </submittedName>
</protein>
<dbReference type="AlphaFoldDB" id="A0A5N6GKX8"/>
<evidence type="ECO:0000313" key="1">
    <source>
        <dbReference type="EMBL" id="KAB8241730.1"/>
    </source>
</evidence>
<sequence>MPSLEHLVHVQLRSKSHNYESVARSWSENHRAAWKTRYDPLSMEVSGHVGFPLQVQPCGHRFLAPMRMIKG</sequence>
<dbReference type="EMBL" id="ML734682">
    <property type="protein sequence ID" value="KAB8241730.1"/>
    <property type="molecule type" value="Genomic_DNA"/>
</dbReference>